<evidence type="ECO:0000313" key="2">
    <source>
        <dbReference type="Proteomes" id="UP000054279"/>
    </source>
</evidence>
<organism evidence="1 2">
    <name type="scientific">Sphaerobolus stellatus (strain SS14)</name>
    <dbReference type="NCBI Taxonomy" id="990650"/>
    <lineage>
        <taxon>Eukaryota</taxon>
        <taxon>Fungi</taxon>
        <taxon>Dikarya</taxon>
        <taxon>Basidiomycota</taxon>
        <taxon>Agaricomycotina</taxon>
        <taxon>Agaricomycetes</taxon>
        <taxon>Phallomycetidae</taxon>
        <taxon>Geastrales</taxon>
        <taxon>Sphaerobolaceae</taxon>
        <taxon>Sphaerobolus</taxon>
    </lineage>
</organism>
<evidence type="ECO:0000313" key="1">
    <source>
        <dbReference type="EMBL" id="KIJ40088.1"/>
    </source>
</evidence>
<sequence>MPSCRKVITDLRAYAIALRLFLDSTPNSWPPAVFPIPSPTPHFLALSAHLSSKYANVRGIRSLSASSSLTSSSKRSMLACAWSHSIRIAKPAEKSEELEIYRLAHYSWHTRHAYVARMKDFYEVADVLVALQELSIQYLFSDTPESLAAPPCLLFPSLQYRSIKAPSLCIPLQVARFWQLPVLCYFICTASNSQDPYLPESWSNFGSKLKILGLGGTFRTPTPYLQFSLLCLSLDNCKFKLHADVPVPDDIEVNITMYSPSVIMFR</sequence>
<keyword evidence="2" id="KW-1185">Reference proteome</keyword>
<accession>A0A0C9UAC8</accession>
<protein>
    <submittedName>
        <fullName evidence="1">Uncharacterized protein</fullName>
    </submittedName>
</protein>
<name>A0A0C9UAC8_SPHS4</name>
<proteinExistence type="predicted"/>
<dbReference type="HOGENOM" id="CLU_1046523_0_0_1"/>
<dbReference type="AlphaFoldDB" id="A0A0C9UAC8"/>
<dbReference type="EMBL" id="KN837147">
    <property type="protein sequence ID" value="KIJ40088.1"/>
    <property type="molecule type" value="Genomic_DNA"/>
</dbReference>
<gene>
    <name evidence="1" type="ORF">M422DRAFT_257159</name>
</gene>
<dbReference type="Proteomes" id="UP000054279">
    <property type="component" value="Unassembled WGS sequence"/>
</dbReference>
<reference evidence="1 2" key="1">
    <citation type="submission" date="2014-06" db="EMBL/GenBank/DDBJ databases">
        <title>Evolutionary Origins and Diversification of the Mycorrhizal Mutualists.</title>
        <authorList>
            <consortium name="DOE Joint Genome Institute"/>
            <consortium name="Mycorrhizal Genomics Consortium"/>
            <person name="Kohler A."/>
            <person name="Kuo A."/>
            <person name="Nagy L.G."/>
            <person name="Floudas D."/>
            <person name="Copeland A."/>
            <person name="Barry K.W."/>
            <person name="Cichocki N."/>
            <person name="Veneault-Fourrey C."/>
            <person name="LaButti K."/>
            <person name="Lindquist E.A."/>
            <person name="Lipzen A."/>
            <person name="Lundell T."/>
            <person name="Morin E."/>
            <person name="Murat C."/>
            <person name="Riley R."/>
            <person name="Ohm R."/>
            <person name="Sun H."/>
            <person name="Tunlid A."/>
            <person name="Henrissat B."/>
            <person name="Grigoriev I.V."/>
            <person name="Hibbett D.S."/>
            <person name="Martin F."/>
        </authorList>
    </citation>
    <scope>NUCLEOTIDE SEQUENCE [LARGE SCALE GENOMIC DNA]</scope>
    <source>
        <strain evidence="1 2">SS14</strain>
    </source>
</reference>